<organism evidence="6 7">
    <name type="scientific">Sanghuangporus baumii</name>
    <name type="common">Phellinus baumii</name>
    <dbReference type="NCBI Taxonomy" id="108892"/>
    <lineage>
        <taxon>Eukaryota</taxon>
        <taxon>Fungi</taxon>
        <taxon>Dikarya</taxon>
        <taxon>Basidiomycota</taxon>
        <taxon>Agaricomycotina</taxon>
        <taxon>Agaricomycetes</taxon>
        <taxon>Hymenochaetales</taxon>
        <taxon>Hymenochaetaceae</taxon>
        <taxon>Sanghuangporus</taxon>
    </lineage>
</organism>
<evidence type="ECO:0000256" key="1">
    <source>
        <dbReference type="ARBA" id="ARBA00004123"/>
    </source>
</evidence>
<accession>A0A9Q5HSG9</accession>
<keyword evidence="7" id="KW-1185">Reference proteome</keyword>
<feature type="compositionally biased region" description="Low complexity" evidence="4">
    <location>
        <begin position="17"/>
        <end position="31"/>
    </location>
</feature>
<dbReference type="PANTHER" id="PTHR31001:SF56">
    <property type="entry name" value="ZN(2)-C6 FUNGAL-TYPE DOMAIN-CONTAINING PROTEIN"/>
    <property type="match status" value="1"/>
</dbReference>
<feature type="region of interest" description="Disordered" evidence="4">
    <location>
        <begin position="1"/>
        <end position="38"/>
    </location>
</feature>
<dbReference type="PROSITE" id="PS50048">
    <property type="entry name" value="ZN2_CY6_FUNGAL_2"/>
    <property type="match status" value="1"/>
</dbReference>
<dbReference type="GO" id="GO:0000981">
    <property type="term" value="F:DNA-binding transcription factor activity, RNA polymerase II-specific"/>
    <property type="evidence" value="ECO:0007669"/>
    <property type="project" value="InterPro"/>
</dbReference>
<evidence type="ECO:0000259" key="5">
    <source>
        <dbReference type="PROSITE" id="PS50048"/>
    </source>
</evidence>
<keyword evidence="3" id="KW-0175">Coiled coil</keyword>
<dbReference type="SUPFAM" id="SSF57701">
    <property type="entry name" value="Zn2/Cys6 DNA-binding domain"/>
    <property type="match status" value="1"/>
</dbReference>
<dbReference type="OrthoDB" id="424974at2759"/>
<comment type="subcellular location">
    <subcellularLocation>
        <location evidence="1">Nucleus</location>
    </subcellularLocation>
</comment>
<feature type="domain" description="Zn(2)-C6 fungal-type" evidence="5">
    <location>
        <begin position="40"/>
        <end position="69"/>
    </location>
</feature>
<reference evidence="6" key="1">
    <citation type="submission" date="2016-06" db="EMBL/GenBank/DDBJ databases">
        <title>Draft Genome sequence of the fungus Inonotus baumii.</title>
        <authorList>
            <person name="Zhu H."/>
            <person name="Lin W."/>
        </authorList>
    </citation>
    <scope>NUCLEOTIDE SEQUENCE</scope>
    <source>
        <strain evidence="6">821</strain>
    </source>
</reference>
<dbReference type="InterPro" id="IPR001138">
    <property type="entry name" value="Zn2Cys6_DnaBD"/>
</dbReference>
<dbReference type="GO" id="GO:0008270">
    <property type="term" value="F:zinc ion binding"/>
    <property type="evidence" value="ECO:0007669"/>
    <property type="project" value="InterPro"/>
</dbReference>
<dbReference type="SMART" id="SM00066">
    <property type="entry name" value="GAL4"/>
    <property type="match status" value="1"/>
</dbReference>
<proteinExistence type="predicted"/>
<name>A0A9Q5HSG9_SANBA</name>
<dbReference type="InterPro" id="IPR036864">
    <property type="entry name" value="Zn2-C6_fun-type_DNA-bd_sf"/>
</dbReference>
<dbReference type="GO" id="GO:0005634">
    <property type="term" value="C:nucleus"/>
    <property type="evidence" value="ECO:0007669"/>
    <property type="project" value="UniProtKB-SubCell"/>
</dbReference>
<evidence type="ECO:0000256" key="3">
    <source>
        <dbReference type="SAM" id="Coils"/>
    </source>
</evidence>
<gene>
    <name evidence="6" type="ORF">A7U60_g7954</name>
</gene>
<dbReference type="Gene3D" id="4.10.240.10">
    <property type="entry name" value="Zn(2)-C6 fungal-type DNA-binding domain"/>
    <property type="match status" value="1"/>
</dbReference>
<evidence type="ECO:0000313" key="6">
    <source>
        <dbReference type="EMBL" id="OCB84997.1"/>
    </source>
</evidence>
<feature type="coiled-coil region" evidence="3">
    <location>
        <begin position="87"/>
        <end position="114"/>
    </location>
</feature>
<dbReference type="AlphaFoldDB" id="A0A9Q5HSG9"/>
<dbReference type="PROSITE" id="PS00463">
    <property type="entry name" value="ZN2_CY6_FUNGAL_1"/>
    <property type="match status" value="1"/>
</dbReference>
<evidence type="ECO:0000256" key="2">
    <source>
        <dbReference type="ARBA" id="ARBA00023242"/>
    </source>
</evidence>
<evidence type="ECO:0000256" key="4">
    <source>
        <dbReference type="SAM" id="MobiDB-lite"/>
    </source>
</evidence>
<dbReference type="Proteomes" id="UP000757232">
    <property type="component" value="Unassembled WGS sequence"/>
</dbReference>
<keyword evidence="2" id="KW-0539">Nucleus</keyword>
<dbReference type="Pfam" id="PF00172">
    <property type="entry name" value="Zn_clus"/>
    <property type="match status" value="1"/>
</dbReference>
<dbReference type="PANTHER" id="PTHR31001">
    <property type="entry name" value="UNCHARACTERIZED TRANSCRIPTIONAL REGULATORY PROTEIN"/>
    <property type="match status" value="1"/>
</dbReference>
<feature type="compositionally biased region" description="Polar residues" evidence="4">
    <location>
        <begin position="1"/>
        <end position="11"/>
    </location>
</feature>
<protein>
    <recommendedName>
        <fullName evidence="5">Zn(2)-C6 fungal-type domain-containing protein</fullName>
    </recommendedName>
</protein>
<evidence type="ECO:0000313" key="7">
    <source>
        <dbReference type="Proteomes" id="UP000757232"/>
    </source>
</evidence>
<dbReference type="CDD" id="cd00067">
    <property type="entry name" value="GAL4"/>
    <property type="match status" value="1"/>
</dbReference>
<dbReference type="InterPro" id="IPR050613">
    <property type="entry name" value="Sec_Metabolite_Reg"/>
</dbReference>
<comment type="caution">
    <text evidence="6">The sequence shown here is derived from an EMBL/GenBank/DDBJ whole genome shotgun (WGS) entry which is preliminary data.</text>
</comment>
<sequence length="319" mass="35047">MHKAQQESPQHPNIAMSSSSTAASSQAQATKPTRRRTPKTCGECRRLKLKCDRVFPCQSCIKRGCEGICPEGSLISGRGSRYILANTEQLHEKIVRMAERIRDLEDALKIISEEHARCLNLDLPPSGPTHPLLKEDLLLIKNQLELYGPDRSQFATRSDVMYASDGSDGEHSRLGSEQPLSPSQLEAFILGSTTHLIDPQVQQYSGSDMVPNAPYTSSQWPADLDGSNPYHTEAPVANDNSASPGAYMSTVSTVPTANYQLRSYSSSRSVPATRNEMGVSAAHALDGTRYLPTDSLPQNEAELMDQMRRIWNMNGSSII</sequence>
<dbReference type="EMBL" id="LNZH02000212">
    <property type="protein sequence ID" value="OCB84997.1"/>
    <property type="molecule type" value="Genomic_DNA"/>
</dbReference>